<name>A0A5C5VLF5_9BACT</name>
<protein>
    <recommendedName>
        <fullName evidence="3">Bacterial type II secretion system protein G</fullName>
    </recommendedName>
</protein>
<dbReference type="AlphaFoldDB" id="A0A5C5VLF5"/>
<organism evidence="1 2">
    <name type="scientific">Blastopirellula retiformator</name>
    <dbReference type="NCBI Taxonomy" id="2527970"/>
    <lineage>
        <taxon>Bacteria</taxon>
        <taxon>Pseudomonadati</taxon>
        <taxon>Planctomycetota</taxon>
        <taxon>Planctomycetia</taxon>
        <taxon>Pirellulales</taxon>
        <taxon>Pirellulaceae</taxon>
        <taxon>Blastopirellula</taxon>
    </lineage>
</organism>
<dbReference type="Gene3D" id="3.30.700.10">
    <property type="entry name" value="Glycoprotein, Type 4 Pilin"/>
    <property type="match status" value="1"/>
</dbReference>
<dbReference type="InterPro" id="IPR045584">
    <property type="entry name" value="Pilin-like"/>
</dbReference>
<sequence>MKKKLLIGIGVVTLLTLMSLAWLIFAPAGPIVVGRDSTYLTEPIDANGMVDYEQAIVDLQGEGVTPEENAAIPLLTAIWPAGLEPEQQQLVCEAIGMPLPESAGMGALFDEEVQQLVANELNTIGQSHPDYVDLDADDTKVTTILLKTTQVPWLRGQLPALAKWIEAQQPHLAELRAIQERPKFFLPSPDLLDDEREGLLAADNPVLSNLRDPADVLKVRAMLAIGERRPADAWEAIKTLFALSRCRNQPDNTRVTLYSYSTRAQAYVALTTLLASGDCNAQLLDEMESFLAKLKPLHELPASICVVDRLTTLDSAVHMLHDVDGKAPTIDGYGLIEGAPFDQNVMLIRLNAWYDQLAAALEVEGPFACREAVRRFNDQLEAEVEISNSAGELGSALFSRQVRGELVAKLLGGLMIPAAGQAVWIEQEKNAQLQLLRVAVAIQRYQVEHGNYPADLAALADKINPALLIDPHTGKPMQYQRRPPGFLLYAIGPDGTDDGGNSSEGKIVHGDWALDNPNESSIQGDLVIRLPLPEQSITDFFPWNLPPEEEFDWEDQDSDVANE</sequence>
<dbReference type="OrthoDB" id="223245at2"/>
<evidence type="ECO:0008006" key="3">
    <source>
        <dbReference type="Google" id="ProtNLM"/>
    </source>
</evidence>
<dbReference type="RefSeq" id="WP_146428802.1">
    <property type="nucleotide sequence ID" value="NZ_SJPF01000001.1"/>
</dbReference>
<comment type="caution">
    <text evidence="1">The sequence shown here is derived from an EMBL/GenBank/DDBJ whole genome shotgun (WGS) entry which is preliminary data.</text>
</comment>
<keyword evidence="2" id="KW-1185">Reference proteome</keyword>
<reference evidence="1 2" key="1">
    <citation type="submission" date="2019-02" db="EMBL/GenBank/DDBJ databases">
        <title>Deep-cultivation of Planctomycetes and their phenomic and genomic characterization uncovers novel biology.</title>
        <authorList>
            <person name="Wiegand S."/>
            <person name="Jogler M."/>
            <person name="Boedeker C."/>
            <person name="Pinto D."/>
            <person name="Vollmers J."/>
            <person name="Rivas-Marin E."/>
            <person name="Kohn T."/>
            <person name="Peeters S.H."/>
            <person name="Heuer A."/>
            <person name="Rast P."/>
            <person name="Oberbeckmann S."/>
            <person name="Bunk B."/>
            <person name="Jeske O."/>
            <person name="Meyerdierks A."/>
            <person name="Storesund J.E."/>
            <person name="Kallscheuer N."/>
            <person name="Luecker S."/>
            <person name="Lage O.M."/>
            <person name="Pohl T."/>
            <person name="Merkel B.J."/>
            <person name="Hornburger P."/>
            <person name="Mueller R.-W."/>
            <person name="Bruemmer F."/>
            <person name="Labrenz M."/>
            <person name="Spormann A.M."/>
            <person name="Op Den Camp H."/>
            <person name="Overmann J."/>
            <person name="Amann R."/>
            <person name="Jetten M.S.M."/>
            <person name="Mascher T."/>
            <person name="Medema M.H."/>
            <person name="Devos D.P."/>
            <person name="Kaster A.-K."/>
            <person name="Ovreas L."/>
            <person name="Rohde M."/>
            <person name="Galperin M.Y."/>
            <person name="Jogler C."/>
        </authorList>
    </citation>
    <scope>NUCLEOTIDE SEQUENCE [LARGE SCALE GENOMIC DNA]</scope>
    <source>
        <strain evidence="1 2">Enr8</strain>
    </source>
</reference>
<dbReference type="SUPFAM" id="SSF54523">
    <property type="entry name" value="Pili subunits"/>
    <property type="match status" value="1"/>
</dbReference>
<gene>
    <name evidence="1" type="ORF">Enr8_02550</name>
</gene>
<dbReference type="EMBL" id="SJPF01000001">
    <property type="protein sequence ID" value="TWT38562.1"/>
    <property type="molecule type" value="Genomic_DNA"/>
</dbReference>
<proteinExistence type="predicted"/>
<evidence type="ECO:0000313" key="2">
    <source>
        <dbReference type="Proteomes" id="UP000318878"/>
    </source>
</evidence>
<evidence type="ECO:0000313" key="1">
    <source>
        <dbReference type="EMBL" id="TWT38562.1"/>
    </source>
</evidence>
<accession>A0A5C5VLF5</accession>
<dbReference type="Proteomes" id="UP000318878">
    <property type="component" value="Unassembled WGS sequence"/>
</dbReference>